<dbReference type="PANTHER" id="PTHR28141">
    <property type="entry name" value="2',3'-CYCLIC-NUCLEOTIDE 3'-PHOSPHODIESTERASE"/>
    <property type="match status" value="1"/>
</dbReference>
<keyword evidence="2" id="KW-1185">Reference proteome</keyword>
<dbReference type="Pfam" id="PF07823">
    <property type="entry name" value="CPDase"/>
    <property type="match status" value="1"/>
</dbReference>
<evidence type="ECO:0000313" key="2">
    <source>
        <dbReference type="Proteomes" id="UP000002630"/>
    </source>
</evidence>
<dbReference type="EMBL" id="FN648364">
    <property type="protein sequence ID" value="CBN74295.1"/>
    <property type="molecule type" value="Genomic_DNA"/>
</dbReference>
<dbReference type="InterPro" id="IPR012386">
    <property type="entry name" value="Cyclic-nucl_3Pdiesterase"/>
</dbReference>
<dbReference type="InterPro" id="IPR009097">
    <property type="entry name" value="Cyclic_Pdiesterase"/>
</dbReference>
<accession>D8LH76</accession>
<dbReference type="EMBL" id="FN649750">
    <property type="protein sequence ID" value="CBN74295.1"/>
    <property type="molecule type" value="Genomic_DNA"/>
</dbReference>
<proteinExistence type="predicted"/>
<name>D8LH76_ECTSI</name>
<dbReference type="SUPFAM" id="SSF55144">
    <property type="entry name" value="LigT-like"/>
    <property type="match status" value="1"/>
</dbReference>
<sequence>MRLSQVFALLERDPALLDAHKVAREAFGQDPSDGSDFMPHASLLYGDLPMSTREAIRQEAGVGLVDPGITLEFESIQVWSTIGVVAEWKPLATLPIG</sequence>
<evidence type="ECO:0008006" key="3">
    <source>
        <dbReference type="Google" id="ProtNLM"/>
    </source>
</evidence>
<dbReference type="OrthoDB" id="514292at2759"/>
<evidence type="ECO:0000313" key="1">
    <source>
        <dbReference type="EMBL" id="CBN74295.1"/>
    </source>
</evidence>
<dbReference type="Gene3D" id="3.90.1140.10">
    <property type="entry name" value="Cyclic phosphodiesterase"/>
    <property type="match status" value="1"/>
</dbReference>
<dbReference type="GO" id="GO:0009187">
    <property type="term" value="P:cyclic nucleotide metabolic process"/>
    <property type="evidence" value="ECO:0007669"/>
    <property type="project" value="TreeGrafter"/>
</dbReference>
<dbReference type="PANTHER" id="PTHR28141:SF1">
    <property type="entry name" value="2',3'-CYCLIC-NUCLEOTIDE 3'-PHOSPHODIESTERASE"/>
    <property type="match status" value="1"/>
</dbReference>
<dbReference type="InParanoid" id="D8LH76"/>
<protein>
    <recommendedName>
        <fullName evidence="3">Cyclic phosphodiesterase</fullName>
    </recommendedName>
</protein>
<reference evidence="1 2" key="1">
    <citation type="journal article" date="2010" name="Nature">
        <title>The Ectocarpus genome and the independent evolution of multicellularity in brown algae.</title>
        <authorList>
            <person name="Cock J.M."/>
            <person name="Sterck L."/>
            <person name="Rouze P."/>
            <person name="Scornet D."/>
            <person name="Allen A.E."/>
            <person name="Amoutzias G."/>
            <person name="Anthouard V."/>
            <person name="Artiguenave F."/>
            <person name="Aury J.M."/>
            <person name="Badger J.H."/>
            <person name="Beszteri B."/>
            <person name="Billiau K."/>
            <person name="Bonnet E."/>
            <person name="Bothwell J.H."/>
            <person name="Bowler C."/>
            <person name="Boyen C."/>
            <person name="Brownlee C."/>
            <person name="Carrano C.J."/>
            <person name="Charrier B."/>
            <person name="Cho G.Y."/>
            <person name="Coelho S.M."/>
            <person name="Collen J."/>
            <person name="Corre E."/>
            <person name="Da Silva C."/>
            <person name="Delage L."/>
            <person name="Delaroque N."/>
            <person name="Dittami S.M."/>
            <person name="Doulbeau S."/>
            <person name="Elias M."/>
            <person name="Farnham G."/>
            <person name="Gachon C.M."/>
            <person name="Gschloessl B."/>
            <person name="Heesch S."/>
            <person name="Jabbari K."/>
            <person name="Jubin C."/>
            <person name="Kawai H."/>
            <person name="Kimura K."/>
            <person name="Kloareg B."/>
            <person name="Kupper F.C."/>
            <person name="Lang D."/>
            <person name="Le Bail A."/>
            <person name="Leblanc C."/>
            <person name="Lerouge P."/>
            <person name="Lohr M."/>
            <person name="Lopez P.J."/>
            <person name="Martens C."/>
            <person name="Maumus F."/>
            <person name="Michel G."/>
            <person name="Miranda-Saavedra D."/>
            <person name="Morales J."/>
            <person name="Moreau H."/>
            <person name="Motomura T."/>
            <person name="Nagasato C."/>
            <person name="Napoli C.A."/>
            <person name="Nelson D.R."/>
            <person name="Nyvall-Collen P."/>
            <person name="Peters A.F."/>
            <person name="Pommier C."/>
            <person name="Potin P."/>
            <person name="Poulain J."/>
            <person name="Quesneville H."/>
            <person name="Read B."/>
            <person name="Rensing S.A."/>
            <person name="Ritter A."/>
            <person name="Rousvoal S."/>
            <person name="Samanta M."/>
            <person name="Samson G."/>
            <person name="Schroeder D.C."/>
            <person name="Segurens B."/>
            <person name="Strittmatter M."/>
            <person name="Tonon T."/>
            <person name="Tregear J.W."/>
            <person name="Valentin K."/>
            <person name="von Dassow P."/>
            <person name="Yamagishi T."/>
            <person name="Van de Peer Y."/>
            <person name="Wincker P."/>
        </authorList>
    </citation>
    <scope>NUCLEOTIDE SEQUENCE [LARGE SCALE GENOMIC DNA]</scope>
    <source>
        <strain evidence="2">Ec32 / CCAP1310/4</strain>
    </source>
</reference>
<dbReference type="AlphaFoldDB" id="D8LH76"/>
<dbReference type="GO" id="GO:0004113">
    <property type="term" value="F:2',3'-cyclic-nucleotide 3'-phosphodiesterase activity"/>
    <property type="evidence" value="ECO:0007669"/>
    <property type="project" value="TreeGrafter"/>
</dbReference>
<organism evidence="1 2">
    <name type="scientific">Ectocarpus siliculosus</name>
    <name type="common">Brown alga</name>
    <name type="synonym">Conferva siliculosa</name>
    <dbReference type="NCBI Taxonomy" id="2880"/>
    <lineage>
        <taxon>Eukaryota</taxon>
        <taxon>Sar</taxon>
        <taxon>Stramenopiles</taxon>
        <taxon>Ochrophyta</taxon>
        <taxon>PX clade</taxon>
        <taxon>Phaeophyceae</taxon>
        <taxon>Ectocarpales</taxon>
        <taxon>Ectocarpaceae</taxon>
        <taxon>Ectocarpus</taxon>
    </lineage>
</organism>
<gene>
    <name evidence="1" type="ORF">Esi_0019_0067</name>
</gene>
<dbReference type="Proteomes" id="UP000002630">
    <property type="component" value="Linkage Group LG25"/>
</dbReference>